<dbReference type="Proteomes" id="UP001218188">
    <property type="component" value="Unassembled WGS sequence"/>
</dbReference>
<feature type="region of interest" description="Disordered" evidence="1">
    <location>
        <begin position="169"/>
        <end position="299"/>
    </location>
</feature>
<keyword evidence="3" id="KW-1185">Reference proteome</keyword>
<accession>A0AAD6WKA5</accession>
<gene>
    <name evidence="2" type="ORF">C8F04DRAFT_505099</name>
</gene>
<sequence>MSCGKNDFDLLIFYPPTPTALDHDRSNPPLTKPTNFSRLTPNQCFLGRFFLKMDRSGRDRRRVHRHLPRSTSSQFHRILGVEQSSRPQPPLHLLRLHLPAPASPDTTPSSVAFTHNNNVGYNLYLSPAFSHHRVRYRFTLVHDNNDVRYKHYLSPAPSQLQSQIAIHPPTPQRQRRRTQALPLPRFSATTTESDTDSPSSSTTTTSDTSTASPPLSATTTESDSDSPPDSTSTTTTSDISPSVSPTSVSDGVSSSDTTAISASVTSISASPASADSTPSSSSTVLSAPPQFPSQDSPIP</sequence>
<evidence type="ECO:0000313" key="3">
    <source>
        <dbReference type="Proteomes" id="UP001218188"/>
    </source>
</evidence>
<feature type="compositionally biased region" description="Low complexity" evidence="1">
    <location>
        <begin position="179"/>
        <end position="288"/>
    </location>
</feature>
<comment type="caution">
    <text evidence="2">The sequence shown here is derived from an EMBL/GenBank/DDBJ whole genome shotgun (WGS) entry which is preliminary data.</text>
</comment>
<organism evidence="2 3">
    <name type="scientific">Mycena alexandri</name>
    <dbReference type="NCBI Taxonomy" id="1745969"/>
    <lineage>
        <taxon>Eukaryota</taxon>
        <taxon>Fungi</taxon>
        <taxon>Dikarya</taxon>
        <taxon>Basidiomycota</taxon>
        <taxon>Agaricomycotina</taxon>
        <taxon>Agaricomycetes</taxon>
        <taxon>Agaricomycetidae</taxon>
        <taxon>Agaricales</taxon>
        <taxon>Marasmiineae</taxon>
        <taxon>Mycenaceae</taxon>
        <taxon>Mycena</taxon>
    </lineage>
</organism>
<proteinExistence type="predicted"/>
<name>A0AAD6WKA5_9AGAR</name>
<dbReference type="EMBL" id="JARJCM010000480">
    <property type="protein sequence ID" value="KAJ7016628.1"/>
    <property type="molecule type" value="Genomic_DNA"/>
</dbReference>
<dbReference type="AlphaFoldDB" id="A0AAD6WKA5"/>
<protein>
    <submittedName>
        <fullName evidence="2">Uncharacterized protein</fullName>
    </submittedName>
</protein>
<reference evidence="2" key="1">
    <citation type="submission" date="2023-03" db="EMBL/GenBank/DDBJ databases">
        <title>Massive genome expansion in bonnet fungi (Mycena s.s.) driven by repeated elements and novel gene families across ecological guilds.</title>
        <authorList>
            <consortium name="Lawrence Berkeley National Laboratory"/>
            <person name="Harder C.B."/>
            <person name="Miyauchi S."/>
            <person name="Viragh M."/>
            <person name="Kuo A."/>
            <person name="Thoen E."/>
            <person name="Andreopoulos B."/>
            <person name="Lu D."/>
            <person name="Skrede I."/>
            <person name="Drula E."/>
            <person name="Henrissat B."/>
            <person name="Morin E."/>
            <person name="Kohler A."/>
            <person name="Barry K."/>
            <person name="LaButti K."/>
            <person name="Morin E."/>
            <person name="Salamov A."/>
            <person name="Lipzen A."/>
            <person name="Mereny Z."/>
            <person name="Hegedus B."/>
            <person name="Baldrian P."/>
            <person name="Stursova M."/>
            <person name="Weitz H."/>
            <person name="Taylor A."/>
            <person name="Grigoriev I.V."/>
            <person name="Nagy L.G."/>
            <person name="Martin F."/>
            <person name="Kauserud H."/>
        </authorList>
    </citation>
    <scope>NUCLEOTIDE SEQUENCE</scope>
    <source>
        <strain evidence="2">CBHHK200</strain>
    </source>
</reference>
<evidence type="ECO:0000313" key="2">
    <source>
        <dbReference type="EMBL" id="KAJ7016628.1"/>
    </source>
</evidence>
<evidence type="ECO:0000256" key="1">
    <source>
        <dbReference type="SAM" id="MobiDB-lite"/>
    </source>
</evidence>